<feature type="non-terminal residue" evidence="1">
    <location>
        <position position="78"/>
    </location>
</feature>
<name>A0ACA9RJ27_9GLOM</name>
<keyword evidence="2" id="KW-1185">Reference proteome</keyword>
<evidence type="ECO:0000313" key="2">
    <source>
        <dbReference type="Proteomes" id="UP000789366"/>
    </source>
</evidence>
<sequence length="78" mass="9110">LHEKYSQLNKLEKEFAQELDKFADNVIAIDTSGEHLIKDKTDRKLLNILPFINSSSHLLVRFISQGKWNKEVEKINDD</sequence>
<evidence type="ECO:0000313" key="1">
    <source>
        <dbReference type="EMBL" id="CAG8796513.1"/>
    </source>
</evidence>
<proteinExistence type="predicted"/>
<reference evidence="1" key="1">
    <citation type="submission" date="2021-06" db="EMBL/GenBank/DDBJ databases">
        <authorList>
            <person name="Kallberg Y."/>
            <person name="Tangrot J."/>
            <person name="Rosling A."/>
        </authorList>
    </citation>
    <scope>NUCLEOTIDE SEQUENCE</scope>
    <source>
        <strain evidence="1">28 12/20/2015</strain>
    </source>
</reference>
<organism evidence="1 2">
    <name type="scientific">Cetraspora pellucida</name>
    <dbReference type="NCBI Taxonomy" id="1433469"/>
    <lineage>
        <taxon>Eukaryota</taxon>
        <taxon>Fungi</taxon>
        <taxon>Fungi incertae sedis</taxon>
        <taxon>Mucoromycota</taxon>
        <taxon>Glomeromycotina</taxon>
        <taxon>Glomeromycetes</taxon>
        <taxon>Diversisporales</taxon>
        <taxon>Gigasporaceae</taxon>
        <taxon>Cetraspora</taxon>
    </lineage>
</organism>
<feature type="non-terminal residue" evidence="1">
    <location>
        <position position="1"/>
    </location>
</feature>
<protein>
    <submittedName>
        <fullName evidence="1">6152_t:CDS:1</fullName>
    </submittedName>
</protein>
<gene>
    <name evidence="1" type="ORF">SPELUC_LOCUS17676</name>
</gene>
<dbReference type="EMBL" id="CAJVPW010074783">
    <property type="protein sequence ID" value="CAG8796513.1"/>
    <property type="molecule type" value="Genomic_DNA"/>
</dbReference>
<comment type="caution">
    <text evidence="1">The sequence shown here is derived from an EMBL/GenBank/DDBJ whole genome shotgun (WGS) entry which is preliminary data.</text>
</comment>
<dbReference type="Proteomes" id="UP000789366">
    <property type="component" value="Unassembled WGS sequence"/>
</dbReference>
<accession>A0ACA9RJ27</accession>